<sequence length="126" mass="13817">MASALMGRAFSVPSISLKMTAPSEKTSLTTKGPSYLYENFPRESGVTFHRHFFDDLLDVLLRRFHRTVHLGTVRGGVAVSDFELCTELIDDLVVQVLGIVGDDCRRDLVPGDDVASEKTGHGFCGD</sequence>
<reference evidence="1 2" key="1">
    <citation type="submission" date="2017-11" db="EMBL/GenBank/DDBJ databases">
        <title>De-novo sequencing of pomegranate (Punica granatum L.) genome.</title>
        <authorList>
            <person name="Akparov Z."/>
            <person name="Amiraslanov A."/>
            <person name="Hajiyeva S."/>
            <person name="Abbasov M."/>
            <person name="Kaur K."/>
            <person name="Hamwieh A."/>
            <person name="Solovyev V."/>
            <person name="Salamov A."/>
            <person name="Braich B."/>
            <person name="Kosarev P."/>
            <person name="Mahmoud A."/>
            <person name="Hajiyev E."/>
            <person name="Babayeva S."/>
            <person name="Izzatullayeva V."/>
            <person name="Mammadov A."/>
            <person name="Mammadov A."/>
            <person name="Sharifova S."/>
            <person name="Ojaghi J."/>
            <person name="Eynullazada K."/>
            <person name="Bayramov B."/>
            <person name="Abdulazimova A."/>
            <person name="Shahmuradov I."/>
        </authorList>
    </citation>
    <scope>NUCLEOTIDE SEQUENCE [LARGE SCALE GENOMIC DNA]</scope>
    <source>
        <strain evidence="2">cv. AG2017</strain>
        <tissue evidence="1">Leaf</tissue>
    </source>
</reference>
<dbReference type="EMBL" id="PGOL01003167">
    <property type="protein sequence ID" value="PKI42420.1"/>
    <property type="molecule type" value="Genomic_DNA"/>
</dbReference>
<protein>
    <submittedName>
        <fullName evidence="1">Uncharacterized protein</fullName>
    </submittedName>
</protein>
<gene>
    <name evidence="1" type="ORF">CRG98_037186</name>
</gene>
<name>A0A2I0IFF5_PUNGR</name>
<proteinExistence type="predicted"/>
<comment type="caution">
    <text evidence="1">The sequence shown here is derived from an EMBL/GenBank/DDBJ whole genome shotgun (WGS) entry which is preliminary data.</text>
</comment>
<organism evidence="1 2">
    <name type="scientific">Punica granatum</name>
    <name type="common">Pomegranate</name>
    <dbReference type="NCBI Taxonomy" id="22663"/>
    <lineage>
        <taxon>Eukaryota</taxon>
        <taxon>Viridiplantae</taxon>
        <taxon>Streptophyta</taxon>
        <taxon>Embryophyta</taxon>
        <taxon>Tracheophyta</taxon>
        <taxon>Spermatophyta</taxon>
        <taxon>Magnoliopsida</taxon>
        <taxon>eudicotyledons</taxon>
        <taxon>Gunneridae</taxon>
        <taxon>Pentapetalae</taxon>
        <taxon>rosids</taxon>
        <taxon>malvids</taxon>
        <taxon>Myrtales</taxon>
        <taxon>Lythraceae</taxon>
        <taxon>Punica</taxon>
    </lineage>
</organism>
<dbReference type="AlphaFoldDB" id="A0A2I0IFF5"/>
<accession>A0A2I0IFF5</accession>
<keyword evidence="2" id="KW-1185">Reference proteome</keyword>
<evidence type="ECO:0000313" key="2">
    <source>
        <dbReference type="Proteomes" id="UP000233551"/>
    </source>
</evidence>
<dbReference type="Proteomes" id="UP000233551">
    <property type="component" value="Unassembled WGS sequence"/>
</dbReference>
<evidence type="ECO:0000313" key="1">
    <source>
        <dbReference type="EMBL" id="PKI42420.1"/>
    </source>
</evidence>